<dbReference type="InterPro" id="IPR036691">
    <property type="entry name" value="Endo/exonu/phosph_ase_sf"/>
</dbReference>
<dbReference type="Proteomes" id="UP000609651">
    <property type="component" value="Unassembled WGS sequence"/>
</dbReference>
<dbReference type="SUPFAM" id="SSF56219">
    <property type="entry name" value="DNase I-like"/>
    <property type="match status" value="1"/>
</dbReference>
<organism evidence="2 3">
    <name type="scientific">Alienimonas chondri</name>
    <dbReference type="NCBI Taxonomy" id="2681879"/>
    <lineage>
        <taxon>Bacteria</taxon>
        <taxon>Pseudomonadati</taxon>
        <taxon>Planctomycetota</taxon>
        <taxon>Planctomycetia</taxon>
        <taxon>Planctomycetales</taxon>
        <taxon>Planctomycetaceae</taxon>
        <taxon>Alienimonas</taxon>
    </lineage>
</organism>
<gene>
    <name evidence="2" type="ORF">LzC2_15710</name>
</gene>
<name>A0ABX1VEN0_9PLAN</name>
<feature type="domain" description="Endonuclease/exonuclease/phosphatase" evidence="1">
    <location>
        <begin position="83"/>
        <end position="299"/>
    </location>
</feature>
<sequence length="310" mass="34087">MNVPECSSLVSSATSRRRFLRRAGGAGLAGLGATCLAPFVRADPFAREEERTRPLRVIAYNVYECTGWPKDRAMVKKATAAGQMPDRFARELALYEPDVINFSESPDEKVVQQIAERLEMHHVRFPSGGNWPGTLLSRFEIVDPQNAPVVGGERPADLFTRHWGRATVKLPGGESLIVHSAHLHPAPEPDVRLREIPAMLASMREDLNAGRSMLLIGDLNHTPDVAEHRLWTDAGWVDTFVKVGAGEGLTIKADEPTRRIDYVMAAGPIAGQIVESRPLFEGAFRTNPADPQSFALSDHLPQLAVFDLAK</sequence>
<keyword evidence="3" id="KW-1185">Reference proteome</keyword>
<dbReference type="PANTHER" id="PTHR14859">
    <property type="entry name" value="CALCOFLUOR WHITE HYPERSENSITIVE PROTEIN PRECURSOR"/>
    <property type="match status" value="1"/>
</dbReference>
<evidence type="ECO:0000313" key="2">
    <source>
        <dbReference type="EMBL" id="NNJ25501.1"/>
    </source>
</evidence>
<reference evidence="2 3" key="1">
    <citation type="journal article" date="2020" name="Syst. Appl. Microbiol.">
        <title>Alienimonas chondri sp. nov., a novel planctomycete isolated from the biofilm of the red alga Chondrus crispus.</title>
        <authorList>
            <person name="Vitorino I."/>
            <person name="Albuquerque L."/>
            <person name="Wiegand S."/>
            <person name="Kallscheuer N."/>
            <person name="da Costa M.S."/>
            <person name="Lobo-da-Cunha A."/>
            <person name="Jogler C."/>
            <person name="Lage O.M."/>
        </authorList>
    </citation>
    <scope>NUCLEOTIDE SEQUENCE [LARGE SCALE GENOMIC DNA]</scope>
    <source>
        <strain evidence="2 3">LzC2</strain>
    </source>
</reference>
<dbReference type="PANTHER" id="PTHR14859:SF1">
    <property type="entry name" value="PGAP2-INTERACTING PROTEIN"/>
    <property type="match status" value="1"/>
</dbReference>
<dbReference type="InterPro" id="IPR051916">
    <property type="entry name" value="GPI-anchor_lipid_remodeler"/>
</dbReference>
<dbReference type="InterPro" id="IPR006311">
    <property type="entry name" value="TAT_signal"/>
</dbReference>
<evidence type="ECO:0000313" key="3">
    <source>
        <dbReference type="Proteomes" id="UP000609651"/>
    </source>
</evidence>
<dbReference type="InterPro" id="IPR005135">
    <property type="entry name" value="Endo/exonuclease/phosphatase"/>
</dbReference>
<dbReference type="PROSITE" id="PS51318">
    <property type="entry name" value="TAT"/>
    <property type="match status" value="1"/>
</dbReference>
<dbReference type="Pfam" id="PF03372">
    <property type="entry name" value="Exo_endo_phos"/>
    <property type="match status" value="1"/>
</dbReference>
<dbReference type="RefSeq" id="WP_171185580.1">
    <property type="nucleotide sequence ID" value="NZ_WTPX01000039.1"/>
</dbReference>
<protein>
    <recommendedName>
        <fullName evidence="1">Endonuclease/exonuclease/phosphatase domain-containing protein</fullName>
    </recommendedName>
</protein>
<proteinExistence type="predicted"/>
<dbReference type="EMBL" id="WTPX01000039">
    <property type="protein sequence ID" value="NNJ25501.1"/>
    <property type="molecule type" value="Genomic_DNA"/>
</dbReference>
<dbReference type="Gene3D" id="3.60.10.10">
    <property type="entry name" value="Endonuclease/exonuclease/phosphatase"/>
    <property type="match status" value="1"/>
</dbReference>
<accession>A0ABX1VEN0</accession>
<evidence type="ECO:0000259" key="1">
    <source>
        <dbReference type="Pfam" id="PF03372"/>
    </source>
</evidence>
<comment type="caution">
    <text evidence="2">The sequence shown here is derived from an EMBL/GenBank/DDBJ whole genome shotgun (WGS) entry which is preliminary data.</text>
</comment>